<evidence type="ECO:0000313" key="2">
    <source>
        <dbReference type="Proteomes" id="UP000182125"/>
    </source>
</evidence>
<gene>
    <name evidence="1" type="ORF">SAMN05216170_0191</name>
</gene>
<evidence type="ECO:0000313" key="1">
    <source>
        <dbReference type="EMBL" id="SEV82795.1"/>
    </source>
</evidence>
<dbReference type="GeneID" id="60595765"/>
<sequence length="49" mass="5680">MKWALTLHGGESHGKTIVFEAETADEARRLALQELRRKEARVFELEKID</sequence>
<reference evidence="1 2" key="1">
    <citation type="submission" date="2016-10" db="EMBL/GenBank/DDBJ databases">
        <authorList>
            <person name="de Groot N.N."/>
        </authorList>
    </citation>
    <scope>NUCLEOTIDE SEQUENCE [LARGE SCALE GENOMIC DNA]</scope>
    <source>
        <strain evidence="1 2">OGL-20</strain>
    </source>
</reference>
<dbReference type="AlphaFoldDB" id="A0A1I0M2X3"/>
<organism evidence="1 2">
    <name type="scientific">Thermococcus thioreducens</name>
    <dbReference type="NCBI Taxonomy" id="277988"/>
    <lineage>
        <taxon>Archaea</taxon>
        <taxon>Methanobacteriati</taxon>
        <taxon>Methanobacteriota</taxon>
        <taxon>Thermococci</taxon>
        <taxon>Thermococcales</taxon>
        <taxon>Thermococcaceae</taxon>
        <taxon>Thermococcus</taxon>
    </lineage>
</organism>
<dbReference type="Proteomes" id="UP000182125">
    <property type="component" value="Unassembled WGS sequence"/>
</dbReference>
<proteinExistence type="predicted"/>
<protein>
    <submittedName>
        <fullName evidence="1">Uncharacterized protein</fullName>
    </submittedName>
</protein>
<dbReference type="RefSeq" id="WP_162840160.1">
    <property type="nucleotide sequence ID" value="NZ_CP015105.1"/>
</dbReference>
<dbReference type="EMBL" id="FOIW01000001">
    <property type="protein sequence ID" value="SEV82795.1"/>
    <property type="molecule type" value="Genomic_DNA"/>
</dbReference>
<accession>A0A1I0M2X3</accession>
<name>A0A1I0M2X3_9EURY</name>